<protein>
    <submittedName>
        <fullName evidence="1">Uncharacterized protein</fullName>
    </submittedName>
</protein>
<dbReference type="PANTHER" id="PTHR31252">
    <property type="entry name" value="DUF4419 DOMAIN-CONTAINING PROTEIN"/>
    <property type="match status" value="1"/>
</dbReference>
<dbReference type="OrthoDB" id="9978173at2759"/>
<dbReference type="EMBL" id="ML170216">
    <property type="protein sequence ID" value="TDL17781.1"/>
    <property type="molecule type" value="Genomic_DNA"/>
</dbReference>
<keyword evidence="2" id="KW-1185">Reference proteome</keyword>
<reference evidence="1 2" key="1">
    <citation type="submission" date="2018-06" db="EMBL/GenBank/DDBJ databases">
        <title>A transcriptomic atlas of mushroom development highlights an independent origin of complex multicellularity.</title>
        <authorList>
            <consortium name="DOE Joint Genome Institute"/>
            <person name="Krizsan K."/>
            <person name="Almasi E."/>
            <person name="Merenyi Z."/>
            <person name="Sahu N."/>
            <person name="Viragh M."/>
            <person name="Koszo T."/>
            <person name="Mondo S."/>
            <person name="Kiss B."/>
            <person name="Balint B."/>
            <person name="Kues U."/>
            <person name="Barry K."/>
            <person name="Hegedus J.C."/>
            <person name="Henrissat B."/>
            <person name="Johnson J."/>
            <person name="Lipzen A."/>
            <person name="Ohm R."/>
            <person name="Nagy I."/>
            <person name="Pangilinan J."/>
            <person name="Yan J."/>
            <person name="Xiong Y."/>
            <person name="Grigoriev I.V."/>
            <person name="Hibbett D.S."/>
            <person name="Nagy L.G."/>
        </authorList>
    </citation>
    <scope>NUCLEOTIDE SEQUENCE [LARGE SCALE GENOMIC DNA]</scope>
    <source>
        <strain evidence="1 2">SZMC22713</strain>
    </source>
</reference>
<dbReference type="AlphaFoldDB" id="A0A4Y7PRW4"/>
<name>A0A4Y7PRW4_9AGAM</name>
<dbReference type="InterPro" id="IPR025533">
    <property type="entry name" value="DUF4419"/>
</dbReference>
<dbReference type="Proteomes" id="UP000294933">
    <property type="component" value="Unassembled WGS sequence"/>
</dbReference>
<proteinExistence type="predicted"/>
<accession>A0A4Y7PRW4</accession>
<evidence type="ECO:0000313" key="1">
    <source>
        <dbReference type="EMBL" id="TDL17781.1"/>
    </source>
</evidence>
<dbReference type="Pfam" id="PF14388">
    <property type="entry name" value="DUF4419"/>
    <property type="match status" value="1"/>
</dbReference>
<dbReference type="VEuPathDB" id="FungiDB:BD410DRAFT_882687"/>
<evidence type="ECO:0000313" key="2">
    <source>
        <dbReference type="Proteomes" id="UP000294933"/>
    </source>
</evidence>
<sequence length="419" mass="46439">MPVTFKVAPHAANQVRNQKDGFEPLQSPSTALELIKNRHSHWQLDTDGADHFSLISFTYEEVLQSSLTRDVLSSFAPRDNGFVRTVVEAYNKHHNLIIRPDDVWISILSQLNHYITAHAEELRIKFVSHAGQKSLIVECDGDRNHADFGKLAEVMSEALKDNIKDKDLHDLIIPNFSTTTTTDVVIASIMMMSTLKSYFSYKFRLRCGIPSITLLGTSADWSSLASRIEKIDALDLGPEVSAWCCLLRPVAAQFIAAFDHVDWSFWSTTCSYMPGGSGPTFVGGWITAFCAWDKDGKWLGAPVADITSAASTLQSPSTLTWDMPPINVDHDDFDPDDYERRPLVYGGMAYPLLDTNDLPRGYCEVDVVLDDNGEEINCTMLAGHVGVTYSSAEGDGGQWDTLQASPQWFIFVKDGGSGK</sequence>
<organism evidence="1 2">
    <name type="scientific">Rickenella mellea</name>
    <dbReference type="NCBI Taxonomy" id="50990"/>
    <lineage>
        <taxon>Eukaryota</taxon>
        <taxon>Fungi</taxon>
        <taxon>Dikarya</taxon>
        <taxon>Basidiomycota</taxon>
        <taxon>Agaricomycotina</taxon>
        <taxon>Agaricomycetes</taxon>
        <taxon>Hymenochaetales</taxon>
        <taxon>Rickenellaceae</taxon>
        <taxon>Rickenella</taxon>
    </lineage>
</organism>
<gene>
    <name evidence="1" type="ORF">BD410DRAFT_882687</name>
</gene>
<dbReference type="STRING" id="50990.A0A4Y7PRW4"/>
<dbReference type="PANTHER" id="PTHR31252:SF11">
    <property type="entry name" value="DUF4419 DOMAIN-CONTAINING PROTEIN"/>
    <property type="match status" value="1"/>
</dbReference>